<dbReference type="EMBL" id="JAYMYR010000004">
    <property type="protein sequence ID" value="KAK7368111.1"/>
    <property type="molecule type" value="Genomic_DNA"/>
</dbReference>
<name>A0AAN9N9B3_PHACN</name>
<dbReference type="Gene3D" id="3.20.20.80">
    <property type="entry name" value="Glycosidases"/>
    <property type="match status" value="1"/>
</dbReference>
<comment type="similarity">
    <text evidence="3">Belongs to the glycosyl hydrolase 13 family.</text>
</comment>
<accession>A0AAN9N9B3</accession>
<dbReference type="InterPro" id="IPR056301">
    <property type="entry name" value="GWD-like_N_Ig"/>
</dbReference>
<sequence>MSTVPSEPLLHLCSRKPSFHSHKPIPLRPFYLPTCSSNLNDASVIFHQPRRTLSPVHAVSLTDTPTLHPLQCPQTITNTFEIDRTQMAVGKIFVRLDHGKDLKDRELTVCCSLPGKWILHWGVTHVDDVGREWDQPPLDMIPPGSVPIKDCAIETPLKKSALSAEGDTLHEVRIDLKAKFGISAIHFVLKDEETGDWYKNKSRDFVVSLVDCIRADSDASIIEPKRGFDFWPGNLGQISKIFSKSKADENESSESRVPERESNQPDGFYEEVYVTKKVLISNYVTVSTKKCFESGAVKDILYVETDLPGDVVLHWGVCRDDPKRWEVPGSPYPPGTVPFKDTALRTQLWPRHDGKGSSAQITLEEEFSGFVFVLKQNKDTWFKYLGNDFYVSLTSPIKLLNSSYKEDLSEGVQIEKPSQENSFFAFTDTVAYEMRNLVSDNSSEKNQKKKSKKVQQSIFEEIERLAAEAYNIFRSSIPSFSKPTTAKPEATNVEPETTIVVPEASAESEALSLEPKIFSGTGTGHEILCQGFNWESNVSGRWYMKLKEIASELASIGFTVVWLPPPTESVSPEGYMPKDLYNLNSRYGNIDELKDLVKRFHEVGIKVLGDAVLNHRCAHYQNENGVWNIFGGCLDWDDRAVVSDDPHFQGRGNTSSGDSFHAAPNIDHSQEFVRKDLKEWLCWLRKEIGYDGWRLDFVRGFWGGYVKEYMEASEPYFSVGEYWDSLSYRNDETDYNQDAHRQRIVDWINATNGTSGAFDVTTKGILHAALEKCEYWRLSDEKGKPPGVIGWWPSRAVTFIENHDTGSTQGHWRFPSGKEMIGYAYILTHPGTPSIFYDHIFSRYKTEIASLISLRRRNGIHCRSTVQISKAERDVYAAIIDEKVAMKIGPGRFEPPSGSLKWSLAIEGKDYAIWEAS</sequence>
<feature type="domain" description="Glycosyl hydrolase family 13 catalytic" evidence="11">
    <location>
        <begin position="526"/>
        <end position="855"/>
    </location>
</feature>
<evidence type="ECO:0000259" key="12">
    <source>
        <dbReference type="SMART" id="SM00810"/>
    </source>
</evidence>
<feature type="compositionally biased region" description="Basic and acidic residues" evidence="10">
    <location>
        <begin position="245"/>
        <end position="263"/>
    </location>
</feature>
<evidence type="ECO:0000256" key="10">
    <source>
        <dbReference type="SAM" id="MobiDB-lite"/>
    </source>
</evidence>
<evidence type="ECO:0000256" key="7">
    <source>
        <dbReference type="ARBA" id="ARBA00023277"/>
    </source>
</evidence>
<dbReference type="SUPFAM" id="SSF51445">
    <property type="entry name" value="(Trans)glycosidases"/>
    <property type="match status" value="1"/>
</dbReference>
<dbReference type="EC" id="3.2.1.1" evidence="4"/>
<evidence type="ECO:0000256" key="4">
    <source>
        <dbReference type="ARBA" id="ARBA00012595"/>
    </source>
</evidence>
<evidence type="ECO:0000256" key="5">
    <source>
        <dbReference type="ARBA" id="ARBA00022723"/>
    </source>
</evidence>
<keyword evidence="14" id="KW-1185">Reference proteome</keyword>
<dbReference type="Pfam" id="PF00128">
    <property type="entry name" value="Alpha-amylase"/>
    <property type="match status" value="1"/>
</dbReference>
<keyword evidence="7" id="KW-0119">Carbohydrate metabolism</keyword>
<evidence type="ECO:0000313" key="13">
    <source>
        <dbReference type="EMBL" id="KAK7368111.1"/>
    </source>
</evidence>
<feature type="region of interest" description="Disordered" evidence="10">
    <location>
        <begin position="244"/>
        <end position="264"/>
    </location>
</feature>
<evidence type="ECO:0000256" key="3">
    <source>
        <dbReference type="ARBA" id="ARBA00008061"/>
    </source>
</evidence>
<comment type="caution">
    <text evidence="13">The sequence shown here is derived from an EMBL/GenBank/DDBJ whole genome shotgun (WGS) entry which is preliminary data.</text>
</comment>
<dbReference type="InterPro" id="IPR006047">
    <property type="entry name" value="GH13_cat_dom"/>
</dbReference>
<dbReference type="InterPro" id="IPR017853">
    <property type="entry name" value="GH"/>
</dbReference>
<dbReference type="GO" id="GO:0004556">
    <property type="term" value="F:alpha-amylase activity"/>
    <property type="evidence" value="ECO:0007669"/>
    <property type="project" value="UniProtKB-EC"/>
</dbReference>
<dbReference type="GO" id="GO:0005975">
    <property type="term" value="P:carbohydrate metabolic process"/>
    <property type="evidence" value="ECO:0007669"/>
    <property type="project" value="InterPro"/>
</dbReference>
<dbReference type="PANTHER" id="PTHR43447">
    <property type="entry name" value="ALPHA-AMYLASE"/>
    <property type="match status" value="1"/>
</dbReference>
<reference evidence="13 14" key="1">
    <citation type="submission" date="2024-01" db="EMBL/GenBank/DDBJ databases">
        <title>The genomes of 5 underutilized Papilionoideae crops provide insights into root nodulation and disease resistanc.</title>
        <authorList>
            <person name="Jiang F."/>
        </authorList>
    </citation>
    <scope>NUCLEOTIDE SEQUENCE [LARGE SCALE GENOMIC DNA]</scope>
    <source>
        <strain evidence="13">JINMINGXINNONG_FW02</strain>
        <tissue evidence="13">Leaves</tissue>
    </source>
</reference>
<evidence type="ECO:0000256" key="6">
    <source>
        <dbReference type="ARBA" id="ARBA00022801"/>
    </source>
</evidence>
<keyword evidence="8" id="KW-0326">Glycosidase</keyword>
<comment type="catalytic activity">
    <reaction evidence="1">
        <text>Endohydrolysis of (1-&gt;4)-alpha-D-glucosidic linkages in polysaccharides containing three or more (1-&gt;4)-alpha-linked D-glucose units.</text>
        <dbReference type="EC" id="3.2.1.1"/>
    </reaction>
</comment>
<feature type="domain" description="Alpha-amylase C-terminal beta-sheet" evidence="12">
    <location>
        <begin position="856"/>
        <end position="916"/>
    </location>
</feature>
<dbReference type="SUPFAM" id="SSF51011">
    <property type="entry name" value="Glycosyl hydrolase domain"/>
    <property type="match status" value="1"/>
</dbReference>
<evidence type="ECO:0000256" key="1">
    <source>
        <dbReference type="ARBA" id="ARBA00000548"/>
    </source>
</evidence>
<evidence type="ECO:0000256" key="9">
    <source>
        <dbReference type="ARBA" id="ARBA00030238"/>
    </source>
</evidence>
<keyword evidence="5" id="KW-0479">Metal-binding</keyword>
<gene>
    <name evidence="13" type="ORF">VNO80_10133</name>
</gene>
<evidence type="ECO:0000256" key="2">
    <source>
        <dbReference type="ARBA" id="ARBA00001913"/>
    </source>
</evidence>
<dbReference type="Pfam" id="PF23166">
    <property type="entry name" value="Ig_N_CWD1"/>
    <property type="match status" value="2"/>
</dbReference>
<dbReference type="InterPro" id="IPR013780">
    <property type="entry name" value="Glyco_hydro_b"/>
</dbReference>
<keyword evidence="6" id="KW-0378">Hydrolase</keyword>
<dbReference type="Gene3D" id="2.60.40.1180">
    <property type="entry name" value="Golgi alpha-mannosidase II"/>
    <property type="match status" value="1"/>
</dbReference>
<proteinExistence type="inferred from homology"/>
<dbReference type="CDD" id="cd11314">
    <property type="entry name" value="AmyAc_arch_bac_plant_AmyA"/>
    <property type="match status" value="1"/>
</dbReference>
<dbReference type="GO" id="GO:0005509">
    <property type="term" value="F:calcium ion binding"/>
    <property type="evidence" value="ECO:0007669"/>
    <property type="project" value="InterPro"/>
</dbReference>
<organism evidence="13 14">
    <name type="scientific">Phaseolus coccineus</name>
    <name type="common">Scarlet runner bean</name>
    <name type="synonym">Phaseolus multiflorus</name>
    <dbReference type="NCBI Taxonomy" id="3886"/>
    <lineage>
        <taxon>Eukaryota</taxon>
        <taxon>Viridiplantae</taxon>
        <taxon>Streptophyta</taxon>
        <taxon>Embryophyta</taxon>
        <taxon>Tracheophyta</taxon>
        <taxon>Spermatophyta</taxon>
        <taxon>Magnoliopsida</taxon>
        <taxon>eudicotyledons</taxon>
        <taxon>Gunneridae</taxon>
        <taxon>Pentapetalae</taxon>
        <taxon>rosids</taxon>
        <taxon>fabids</taxon>
        <taxon>Fabales</taxon>
        <taxon>Fabaceae</taxon>
        <taxon>Papilionoideae</taxon>
        <taxon>50 kb inversion clade</taxon>
        <taxon>NPAAA clade</taxon>
        <taxon>indigoferoid/millettioid clade</taxon>
        <taxon>Phaseoleae</taxon>
        <taxon>Phaseolus</taxon>
    </lineage>
</organism>
<dbReference type="SMART" id="SM00810">
    <property type="entry name" value="Alpha-amyl_C2"/>
    <property type="match status" value="1"/>
</dbReference>
<dbReference type="Pfam" id="PF07821">
    <property type="entry name" value="Alpha-amyl_C2"/>
    <property type="match status" value="1"/>
</dbReference>
<dbReference type="InterPro" id="IPR012850">
    <property type="entry name" value="A-amylase_bs_C"/>
</dbReference>
<dbReference type="Proteomes" id="UP001374584">
    <property type="component" value="Unassembled WGS sequence"/>
</dbReference>
<evidence type="ECO:0000313" key="14">
    <source>
        <dbReference type="Proteomes" id="UP001374584"/>
    </source>
</evidence>
<dbReference type="SMART" id="SM00642">
    <property type="entry name" value="Aamy"/>
    <property type="match status" value="1"/>
</dbReference>
<protein>
    <recommendedName>
        <fullName evidence="4">alpha-amylase</fullName>
        <ecNumber evidence="4">3.2.1.1</ecNumber>
    </recommendedName>
    <alternativeName>
        <fullName evidence="9">1,4-alpha-D-glucan glucanohydrolase</fullName>
    </alternativeName>
</protein>
<comment type="cofactor">
    <cofactor evidence="2">
        <name>Ca(2+)</name>
        <dbReference type="ChEBI" id="CHEBI:29108"/>
    </cofactor>
</comment>
<evidence type="ECO:0000256" key="8">
    <source>
        <dbReference type="ARBA" id="ARBA00023295"/>
    </source>
</evidence>
<evidence type="ECO:0000259" key="11">
    <source>
        <dbReference type="SMART" id="SM00642"/>
    </source>
</evidence>
<dbReference type="AlphaFoldDB" id="A0AAN9N9B3"/>